<dbReference type="Proteomes" id="UP000614350">
    <property type="component" value="Unassembled WGS sequence"/>
</dbReference>
<comment type="caution">
    <text evidence="1">The sequence shown here is derived from an EMBL/GenBank/DDBJ whole genome shotgun (WGS) entry which is preliminary data.</text>
</comment>
<gene>
    <name evidence="1" type="ORF">HZH66_014554</name>
</gene>
<name>A0A834J1M2_VESVU</name>
<organism evidence="1 2">
    <name type="scientific">Vespula vulgaris</name>
    <name type="common">Yellow jacket</name>
    <name type="synonym">Wasp</name>
    <dbReference type="NCBI Taxonomy" id="7454"/>
    <lineage>
        <taxon>Eukaryota</taxon>
        <taxon>Metazoa</taxon>
        <taxon>Ecdysozoa</taxon>
        <taxon>Arthropoda</taxon>
        <taxon>Hexapoda</taxon>
        <taxon>Insecta</taxon>
        <taxon>Pterygota</taxon>
        <taxon>Neoptera</taxon>
        <taxon>Endopterygota</taxon>
        <taxon>Hymenoptera</taxon>
        <taxon>Apocrita</taxon>
        <taxon>Aculeata</taxon>
        <taxon>Vespoidea</taxon>
        <taxon>Vespidae</taxon>
        <taxon>Vespinae</taxon>
        <taxon>Vespula</taxon>
    </lineage>
</organism>
<proteinExistence type="predicted"/>
<evidence type="ECO:0000313" key="2">
    <source>
        <dbReference type="Proteomes" id="UP000614350"/>
    </source>
</evidence>
<accession>A0A834J1M2</accession>
<dbReference type="AlphaFoldDB" id="A0A834J1M2"/>
<protein>
    <submittedName>
        <fullName evidence="1">Uncharacterized protein</fullName>
    </submittedName>
</protein>
<reference evidence="1" key="1">
    <citation type="journal article" date="2020" name="G3 (Bethesda)">
        <title>High-Quality Assemblies for Three Invasive Social Wasps from the &lt;i&gt;Vespula&lt;/i&gt; Genus.</title>
        <authorList>
            <person name="Harrop T.W.R."/>
            <person name="Guhlin J."/>
            <person name="McLaughlin G.M."/>
            <person name="Permina E."/>
            <person name="Stockwell P."/>
            <person name="Gilligan J."/>
            <person name="Le Lec M.F."/>
            <person name="Gruber M.A.M."/>
            <person name="Quinn O."/>
            <person name="Lovegrove M."/>
            <person name="Duncan E.J."/>
            <person name="Remnant E.J."/>
            <person name="Van Eeckhoven J."/>
            <person name="Graham B."/>
            <person name="Knapp R.A."/>
            <person name="Langford K.W."/>
            <person name="Kronenberg Z."/>
            <person name="Press M.O."/>
            <person name="Eacker S.M."/>
            <person name="Wilson-Rankin E.E."/>
            <person name="Purcell J."/>
            <person name="Lester P.J."/>
            <person name="Dearden P.K."/>
        </authorList>
    </citation>
    <scope>NUCLEOTIDE SEQUENCE</scope>
    <source>
        <strain evidence="1">Marl-1</strain>
    </source>
</reference>
<sequence length="185" mass="19680">MLIYVRVGGGTGGPCIIGGPNWALAPFLAGHTSSIGQRSKLAQSVAEKRRCWTLDRHLELARGLAGRYCRRGREVLGGSPSSGRGKAVLVTVLVESADTMLTLPGATSALPHRAEPAFVPRDVWSTSIRNSVFVSECFRGQSSLSSPAKPGAKGHQGPEHRFRNLIRHCGVLSPPGIQPPPPDMV</sequence>
<evidence type="ECO:0000313" key="1">
    <source>
        <dbReference type="EMBL" id="KAF7380199.1"/>
    </source>
</evidence>
<keyword evidence="2" id="KW-1185">Reference proteome</keyword>
<dbReference type="EMBL" id="JACSEA010000022">
    <property type="protein sequence ID" value="KAF7380199.1"/>
    <property type="molecule type" value="Genomic_DNA"/>
</dbReference>